<sequence>DYNEKCVQQKIENSFEGISDSGNKTLASDTTAAPSSKMYKSCKEMFNHNSSLPSERYELKLDDQSEKYSVYCRMEPLDNAECQGGGWTLVMKTAVDK</sequence>
<dbReference type="InterPro" id="IPR014716">
    <property type="entry name" value="Fibrinogen_a/b/g_C_1"/>
</dbReference>
<dbReference type="Proteomes" id="UP001152795">
    <property type="component" value="Unassembled WGS sequence"/>
</dbReference>
<reference evidence="1" key="1">
    <citation type="submission" date="2020-04" db="EMBL/GenBank/DDBJ databases">
        <authorList>
            <person name="Alioto T."/>
            <person name="Alioto T."/>
            <person name="Gomez Garrido J."/>
        </authorList>
    </citation>
    <scope>NUCLEOTIDE SEQUENCE</scope>
    <source>
        <strain evidence="1">A484AB</strain>
    </source>
</reference>
<dbReference type="InterPro" id="IPR002181">
    <property type="entry name" value="Fibrinogen_a/b/g_C_dom"/>
</dbReference>
<comment type="caution">
    <text evidence="1">The sequence shown here is derived from an EMBL/GenBank/DDBJ whole genome shotgun (WGS) entry which is preliminary data.</text>
</comment>
<dbReference type="InterPro" id="IPR036056">
    <property type="entry name" value="Fibrinogen-like_C"/>
</dbReference>
<proteinExistence type="predicted"/>
<feature type="non-terminal residue" evidence="1">
    <location>
        <position position="97"/>
    </location>
</feature>
<accession>A0A6S7IRM2</accession>
<gene>
    <name evidence="1" type="ORF">PACLA_8A089682</name>
</gene>
<dbReference type="PROSITE" id="PS51406">
    <property type="entry name" value="FIBRINOGEN_C_2"/>
    <property type="match status" value="1"/>
</dbReference>
<feature type="non-terminal residue" evidence="1">
    <location>
        <position position="1"/>
    </location>
</feature>
<dbReference type="EMBL" id="CACRXK020011719">
    <property type="protein sequence ID" value="CAB4021935.1"/>
    <property type="molecule type" value="Genomic_DNA"/>
</dbReference>
<evidence type="ECO:0000313" key="1">
    <source>
        <dbReference type="EMBL" id="CAB4021935.1"/>
    </source>
</evidence>
<keyword evidence="2" id="KW-1185">Reference proteome</keyword>
<dbReference type="Gene3D" id="3.90.215.10">
    <property type="entry name" value="Gamma Fibrinogen, chain A, domain 1"/>
    <property type="match status" value="1"/>
</dbReference>
<name>A0A6S7IRM2_PARCT</name>
<protein>
    <submittedName>
        <fullName evidence="1">Uncharacterized protein</fullName>
    </submittedName>
</protein>
<evidence type="ECO:0000313" key="2">
    <source>
        <dbReference type="Proteomes" id="UP001152795"/>
    </source>
</evidence>
<dbReference type="AlphaFoldDB" id="A0A6S7IRM2"/>
<organism evidence="1 2">
    <name type="scientific">Paramuricea clavata</name>
    <name type="common">Red gorgonian</name>
    <name type="synonym">Violescent sea-whip</name>
    <dbReference type="NCBI Taxonomy" id="317549"/>
    <lineage>
        <taxon>Eukaryota</taxon>
        <taxon>Metazoa</taxon>
        <taxon>Cnidaria</taxon>
        <taxon>Anthozoa</taxon>
        <taxon>Octocorallia</taxon>
        <taxon>Malacalcyonacea</taxon>
        <taxon>Plexauridae</taxon>
        <taxon>Paramuricea</taxon>
    </lineage>
</organism>
<dbReference type="SUPFAM" id="SSF56496">
    <property type="entry name" value="Fibrinogen C-terminal domain-like"/>
    <property type="match status" value="1"/>
</dbReference>